<reference evidence="1 2" key="1">
    <citation type="submission" date="2023-07" db="EMBL/GenBank/DDBJ databases">
        <title>Novel species in genus Planococcus.</title>
        <authorList>
            <person name="Ning S."/>
        </authorList>
    </citation>
    <scope>NUCLEOTIDE SEQUENCE [LARGE SCALE GENOMIC DNA]</scope>
    <source>
        <strain evidence="1 2">N017</strain>
    </source>
</reference>
<name>A0ABT8NE31_9BACL</name>
<keyword evidence="2" id="KW-1185">Reference proteome</keyword>
<comment type="caution">
    <text evidence="1">The sequence shown here is derived from an EMBL/GenBank/DDBJ whole genome shotgun (WGS) entry which is preliminary data.</text>
</comment>
<sequence length="77" mass="8505">MSAGLRMSHPFYGFFVPVGHNFHIVRHKLSKVGHKQVVLGHKSKIQDVYCGIRSLSNTMFHSSANAGSGPELVEVNE</sequence>
<gene>
    <name evidence="1" type="ORF">QWY13_11640</name>
</gene>
<organism evidence="1 2">
    <name type="scientific">Planococcus shenhongbingii</name>
    <dbReference type="NCBI Taxonomy" id="3058398"/>
    <lineage>
        <taxon>Bacteria</taxon>
        <taxon>Bacillati</taxon>
        <taxon>Bacillota</taxon>
        <taxon>Bacilli</taxon>
        <taxon>Bacillales</taxon>
        <taxon>Caryophanaceae</taxon>
        <taxon>Planococcus</taxon>
    </lineage>
</organism>
<dbReference type="RefSeq" id="WP_301856740.1">
    <property type="nucleotide sequence ID" value="NZ_JAUJWU010000003.1"/>
</dbReference>
<proteinExistence type="predicted"/>
<accession>A0ABT8NE31</accession>
<protein>
    <submittedName>
        <fullName evidence="1">Uncharacterized protein</fullName>
    </submittedName>
</protein>
<evidence type="ECO:0000313" key="2">
    <source>
        <dbReference type="Proteomes" id="UP001172142"/>
    </source>
</evidence>
<dbReference type="EMBL" id="JAUJWU010000003">
    <property type="protein sequence ID" value="MDN7246137.1"/>
    <property type="molecule type" value="Genomic_DNA"/>
</dbReference>
<evidence type="ECO:0000313" key="1">
    <source>
        <dbReference type="EMBL" id="MDN7246137.1"/>
    </source>
</evidence>
<dbReference type="Proteomes" id="UP001172142">
    <property type="component" value="Unassembled WGS sequence"/>
</dbReference>